<dbReference type="SUPFAM" id="SSF46894">
    <property type="entry name" value="C-terminal effector domain of the bipartite response regulators"/>
    <property type="match status" value="1"/>
</dbReference>
<dbReference type="Gene3D" id="1.10.10.10">
    <property type="entry name" value="Winged helix-like DNA-binding domain superfamily/Winged helix DNA-binding domain"/>
    <property type="match status" value="1"/>
</dbReference>
<accession>A0ABS5I3Q9</accession>
<comment type="caution">
    <text evidence="1">The sequence shown here is derived from an EMBL/GenBank/DDBJ whole genome shotgun (WGS) entry which is preliminary data.</text>
</comment>
<gene>
    <name evidence="1" type="ORF">G3R48_08075</name>
</gene>
<sequence length="228" mass="25775">MKTVLEKELNEIAKKFGAEKCAVFFRLNSDEQPVEVKTSIMTVVVNDRNAEDEMCLEYCNTFKMSAKSLSLSKQNTSKFVFRKSFSSLGTNVLSIDIPLLIAERISVRFIFLSSHSFNQELIEQSDFAQAKLLNCALFLNNKYSLISNMLLDCGMLNPKLLNIISMVANGTSRDDISEIMNLSVRGVDYYIDMAKQIFDAKTMPELVYIASQYGLIHNVSIERVCNEA</sequence>
<dbReference type="InterPro" id="IPR036388">
    <property type="entry name" value="WH-like_DNA-bd_sf"/>
</dbReference>
<proteinExistence type="predicted"/>
<protein>
    <recommendedName>
        <fullName evidence="3">LuxR family transcriptional regulator</fullName>
    </recommendedName>
</protein>
<reference evidence="1 2" key="1">
    <citation type="submission" date="2020-02" db="EMBL/GenBank/DDBJ databases">
        <title>Shewanella WXL01 sp. nov., a marine bacterium isolated from green algae in Luhuitou Fringing Reef (Northern South China Sea).</title>
        <authorList>
            <person name="Wang X."/>
        </authorList>
    </citation>
    <scope>NUCLEOTIDE SEQUENCE [LARGE SCALE GENOMIC DNA]</scope>
    <source>
        <strain evidence="1 2">MCCC 1A01895</strain>
    </source>
</reference>
<dbReference type="Proteomes" id="UP000811844">
    <property type="component" value="Unassembled WGS sequence"/>
</dbReference>
<name>A0ABS5I3Q9_9GAMM</name>
<evidence type="ECO:0000313" key="2">
    <source>
        <dbReference type="Proteomes" id="UP000811844"/>
    </source>
</evidence>
<keyword evidence="2" id="KW-1185">Reference proteome</keyword>
<dbReference type="RefSeq" id="WP_153664395.1">
    <property type="nucleotide sequence ID" value="NZ_JAAIKR010000006.1"/>
</dbReference>
<evidence type="ECO:0008006" key="3">
    <source>
        <dbReference type="Google" id="ProtNLM"/>
    </source>
</evidence>
<evidence type="ECO:0000313" key="1">
    <source>
        <dbReference type="EMBL" id="MBR9727940.1"/>
    </source>
</evidence>
<dbReference type="EMBL" id="JAAIKR010000006">
    <property type="protein sequence ID" value="MBR9727940.1"/>
    <property type="molecule type" value="Genomic_DNA"/>
</dbReference>
<dbReference type="InterPro" id="IPR016032">
    <property type="entry name" value="Sig_transdc_resp-reg_C-effctor"/>
</dbReference>
<organism evidence="1 2">
    <name type="scientific">Shewanella intestini</name>
    <dbReference type="NCBI Taxonomy" id="2017544"/>
    <lineage>
        <taxon>Bacteria</taxon>
        <taxon>Pseudomonadati</taxon>
        <taxon>Pseudomonadota</taxon>
        <taxon>Gammaproteobacteria</taxon>
        <taxon>Alteromonadales</taxon>
        <taxon>Shewanellaceae</taxon>
        <taxon>Shewanella</taxon>
    </lineage>
</organism>